<feature type="region of interest" description="Disordered" evidence="1">
    <location>
        <begin position="741"/>
        <end position="762"/>
    </location>
</feature>
<dbReference type="EMBL" id="CAKOGL010000007">
    <property type="protein sequence ID" value="CAH2087925.1"/>
    <property type="molecule type" value="Genomic_DNA"/>
</dbReference>
<protein>
    <submittedName>
        <fullName evidence="3">Uncharacterized protein</fullName>
    </submittedName>
</protein>
<sequence length="762" mass="83750">MDLLKVSKIFLVCFTILSGCIRESKSTELNEITDKKAKEADAVNSFACHCFPENPKGKHISELIAPSGVDQRRLVVYIYKTNNTDFTIYVPNKEKQRIFPDLTFDAGDNLQSLNTEKVNDLYEINSDVTINNVPKEVKKQEDIDGILQTDVQFPSRNPTDLWTTLPYDIIFGTSQNDHENVVDQAGIHFVKQYPSTSDLFYPGELPVFSSAPGQISVSETNTRYPSINDLVLNGDQNMFPPAAGEIDVSKINKNQQNINDLTLNGDMNVVPPAAGKITVSEINKNQASINDLPVNGDLNVFPPAAGQISVSEINKNLPIINDLLLHGDQNMFPFAAGQISVSETNTNEPSISDSSLQEHLLVFPSAPGQISVPGINTNQPSITDYFLNEDLNMFPSAPGQISASEINTIYPSFSDLFFPGDLLVFPSEPGKISLSETNIKYPSVNDFPLHGDLNAFPPAAEQFTVSEININQPSIGNTPLNEGMDAIPLKTEHSLSQTSTNYLGSSEYNQVIPIPPERFTLSKLEKWFKGDKNFIGNIKLPFLQMINQGQFIIILLKALHENGINLSESGDLIDWNGNTLDMSKLKLIPIILGDVIDYKNLVGQNKCFTPYDLSFLQAILITLAYPPRILSVIPLGRILEETAHYTNQPCELDPNKKVISCKGGSCQIKTVKDEDATEASDKTELLSSDKGGLLNNLNLKLNNNNFLDLMLPHSAIKGIIKNTNPIKEVEEDELLGLRIIGGQPATSSGTPVSSRGRSGDVV</sequence>
<keyword evidence="4" id="KW-1185">Reference proteome</keyword>
<dbReference type="PROSITE" id="PS51257">
    <property type="entry name" value="PROKAR_LIPOPROTEIN"/>
    <property type="match status" value="1"/>
</dbReference>
<gene>
    <name evidence="3" type="ORF">EEDITHA_LOCUS4130</name>
</gene>
<feature type="chain" id="PRO_5043471254" evidence="2">
    <location>
        <begin position="27"/>
        <end position="762"/>
    </location>
</feature>
<accession>A0AAU9TLC8</accession>
<organism evidence="3 4">
    <name type="scientific">Euphydryas editha</name>
    <name type="common">Edith's checkerspot</name>
    <dbReference type="NCBI Taxonomy" id="104508"/>
    <lineage>
        <taxon>Eukaryota</taxon>
        <taxon>Metazoa</taxon>
        <taxon>Ecdysozoa</taxon>
        <taxon>Arthropoda</taxon>
        <taxon>Hexapoda</taxon>
        <taxon>Insecta</taxon>
        <taxon>Pterygota</taxon>
        <taxon>Neoptera</taxon>
        <taxon>Endopterygota</taxon>
        <taxon>Lepidoptera</taxon>
        <taxon>Glossata</taxon>
        <taxon>Ditrysia</taxon>
        <taxon>Papilionoidea</taxon>
        <taxon>Nymphalidae</taxon>
        <taxon>Nymphalinae</taxon>
        <taxon>Euphydryas</taxon>
    </lineage>
</organism>
<evidence type="ECO:0000313" key="4">
    <source>
        <dbReference type="Proteomes" id="UP001153954"/>
    </source>
</evidence>
<feature type="signal peptide" evidence="2">
    <location>
        <begin position="1"/>
        <end position="26"/>
    </location>
</feature>
<feature type="compositionally biased region" description="Polar residues" evidence="1">
    <location>
        <begin position="744"/>
        <end position="756"/>
    </location>
</feature>
<dbReference type="AlphaFoldDB" id="A0AAU9TLC8"/>
<evidence type="ECO:0000256" key="1">
    <source>
        <dbReference type="SAM" id="MobiDB-lite"/>
    </source>
</evidence>
<dbReference type="Proteomes" id="UP001153954">
    <property type="component" value="Unassembled WGS sequence"/>
</dbReference>
<proteinExistence type="predicted"/>
<keyword evidence="2" id="KW-0732">Signal</keyword>
<comment type="caution">
    <text evidence="3">The sequence shown here is derived from an EMBL/GenBank/DDBJ whole genome shotgun (WGS) entry which is preliminary data.</text>
</comment>
<reference evidence="3" key="1">
    <citation type="submission" date="2022-03" db="EMBL/GenBank/DDBJ databases">
        <authorList>
            <person name="Tunstrom K."/>
        </authorList>
    </citation>
    <scope>NUCLEOTIDE SEQUENCE</scope>
</reference>
<name>A0AAU9TLC8_EUPED</name>
<evidence type="ECO:0000256" key="2">
    <source>
        <dbReference type="SAM" id="SignalP"/>
    </source>
</evidence>
<evidence type="ECO:0000313" key="3">
    <source>
        <dbReference type="EMBL" id="CAH2087925.1"/>
    </source>
</evidence>